<keyword evidence="3" id="KW-1185">Reference proteome</keyword>
<accession>A0A3R9QB45</accession>
<comment type="caution">
    <text evidence="2">The sequence shown here is derived from an EMBL/GenBank/DDBJ whole genome shotgun (WGS) entry which is preliminary data.</text>
</comment>
<dbReference type="AlphaFoldDB" id="A0A3R9QB45"/>
<gene>
    <name evidence="2" type="ORF">EDE15_2532</name>
</gene>
<protein>
    <submittedName>
        <fullName evidence="2">Putative membrane protein</fullName>
    </submittedName>
</protein>
<name>A0A3R9QB45_9BACT</name>
<organism evidence="2 3">
    <name type="scientific">Edaphobacter aggregans</name>
    <dbReference type="NCBI Taxonomy" id="570835"/>
    <lineage>
        <taxon>Bacteria</taxon>
        <taxon>Pseudomonadati</taxon>
        <taxon>Acidobacteriota</taxon>
        <taxon>Terriglobia</taxon>
        <taxon>Terriglobales</taxon>
        <taxon>Acidobacteriaceae</taxon>
        <taxon>Edaphobacter</taxon>
    </lineage>
</organism>
<feature type="transmembrane region" description="Helical" evidence="1">
    <location>
        <begin position="12"/>
        <end position="39"/>
    </location>
</feature>
<feature type="transmembrane region" description="Helical" evidence="1">
    <location>
        <begin position="45"/>
        <end position="63"/>
    </location>
</feature>
<feature type="transmembrane region" description="Helical" evidence="1">
    <location>
        <begin position="83"/>
        <end position="102"/>
    </location>
</feature>
<dbReference type="Proteomes" id="UP000269669">
    <property type="component" value="Unassembled WGS sequence"/>
</dbReference>
<dbReference type="RefSeq" id="WP_125485546.1">
    <property type="nucleotide sequence ID" value="NZ_RSDW01000001.1"/>
</dbReference>
<proteinExistence type="predicted"/>
<keyword evidence="1" id="KW-1133">Transmembrane helix</keyword>
<feature type="transmembrane region" description="Helical" evidence="1">
    <location>
        <begin position="108"/>
        <end position="127"/>
    </location>
</feature>
<dbReference type="EMBL" id="RSDW01000001">
    <property type="protein sequence ID" value="RSL17004.1"/>
    <property type="molecule type" value="Genomic_DNA"/>
</dbReference>
<feature type="transmembrane region" description="Helical" evidence="1">
    <location>
        <begin position="139"/>
        <end position="160"/>
    </location>
</feature>
<dbReference type="OrthoDB" id="9812409at2"/>
<keyword evidence="1" id="KW-0812">Transmembrane</keyword>
<evidence type="ECO:0000256" key="1">
    <source>
        <dbReference type="SAM" id="Phobius"/>
    </source>
</evidence>
<evidence type="ECO:0000313" key="3">
    <source>
        <dbReference type="Proteomes" id="UP000269669"/>
    </source>
</evidence>
<keyword evidence="1" id="KW-0472">Membrane</keyword>
<sequence length="162" mass="17230">MALAVLSWIMAIPLLGFVTGLRTMMPMAVLCWFAWLGYLPVDGTWAFWVAKLPTAVIFTVLAVGENIADKLPKMVDRVSPGPLAARLIVAGLIGAIVAAGLNGSGFEGVFLAVTCALAGAFCGFLLRRELVRQYSFKDWYVAVAEDIFTVGCAILAMGVITG</sequence>
<reference evidence="2 3" key="1">
    <citation type="submission" date="2018-12" db="EMBL/GenBank/DDBJ databases">
        <title>Sequencing of bacterial isolates from soil warming experiment in Harvard Forest, Massachusetts, USA.</title>
        <authorList>
            <person name="Deangelis K."/>
        </authorList>
    </citation>
    <scope>NUCLEOTIDE SEQUENCE [LARGE SCALE GENOMIC DNA]</scope>
    <source>
        <strain evidence="2 3">EB153</strain>
    </source>
</reference>
<evidence type="ECO:0000313" key="2">
    <source>
        <dbReference type="EMBL" id="RSL17004.1"/>
    </source>
</evidence>